<keyword evidence="2" id="KW-1185">Reference proteome</keyword>
<sequence length="184" mass="19595">MRTNTSTIVFIGIATLFITVQAAPAVGAFAYVNRSDAICPTLNVSIAASVETAAAGLPQSRRDDMRTGFATVGTLSQGSARTSVQKLLKCEGTSIDEAVQVVQTSTVTATVCDLNGQIISQEECDEGIATGRFVEDDGEPPAVDASYRLIRQLTTATTHLHKVRTFAPPKREATAYWVTAYAYS</sequence>
<reference evidence="1" key="1">
    <citation type="submission" date="2024-09" db="EMBL/GenBank/DDBJ databases">
        <title>Draft Genome Sequences of Neofusicoccum parvum.</title>
        <authorList>
            <person name="Ashida A."/>
            <person name="Camagna M."/>
            <person name="Tanaka A."/>
            <person name="Takemoto D."/>
        </authorList>
    </citation>
    <scope>NUCLEOTIDE SEQUENCE</scope>
    <source>
        <strain evidence="1">PPO83</strain>
    </source>
</reference>
<name>A0ACB5RUF6_9PEZI</name>
<dbReference type="EMBL" id="BSXG01000011">
    <property type="protein sequence ID" value="GME24183.1"/>
    <property type="molecule type" value="Genomic_DNA"/>
</dbReference>
<organism evidence="1 2">
    <name type="scientific">Neofusicoccum parvum</name>
    <dbReference type="NCBI Taxonomy" id="310453"/>
    <lineage>
        <taxon>Eukaryota</taxon>
        <taxon>Fungi</taxon>
        <taxon>Dikarya</taxon>
        <taxon>Ascomycota</taxon>
        <taxon>Pezizomycotina</taxon>
        <taxon>Dothideomycetes</taxon>
        <taxon>Dothideomycetes incertae sedis</taxon>
        <taxon>Botryosphaeriales</taxon>
        <taxon>Botryosphaeriaceae</taxon>
        <taxon>Neofusicoccum</taxon>
    </lineage>
</organism>
<proteinExistence type="predicted"/>
<comment type="caution">
    <text evidence="1">The sequence shown here is derived from an EMBL/GenBank/DDBJ whole genome shotgun (WGS) entry which is preliminary data.</text>
</comment>
<dbReference type="Proteomes" id="UP001165186">
    <property type="component" value="Unassembled WGS sequence"/>
</dbReference>
<gene>
    <name evidence="1" type="primary">g4849</name>
    <name evidence="1" type="ORF">NpPPO83_00004849</name>
</gene>
<accession>A0ACB5RUF6</accession>
<evidence type="ECO:0000313" key="2">
    <source>
        <dbReference type="Proteomes" id="UP001165186"/>
    </source>
</evidence>
<protein>
    <submittedName>
        <fullName evidence="1">Sun domain protein</fullName>
    </submittedName>
</protein>
<evidence type="ECO:0000313" key="1">
    <source>
        <dbReference type="EMBL" id="GME24183.1"/>
    </source>
</evidence>